<dbReference type="PROSITE" id="PS00078">
    <property type="entry name" value="COX2"/>
    <property type="match status" value="1"/>
</dbReference>
<name>A0A1M7RQS4_9SPHN</name>
<evidence type="ECO:0000256" key="6">
    <source>
        <dbReference type="ARBA" id="ARBA00022723"/>
    </source>
</evidence>
<dbReference type="STRING" id="198312.SAMN02745193_00189"/>
<evidence type="ECO:0000256" key="4">
    <source>
        <dbReference type="ARBA" id="ARBA00022660"/>
    </source>
</evidence>
<comment type="catalytic activity">
    <reaction evidence="13 15">
        <text>4 Fe(II)-[cytochrome c] + O2 + 8 H(+)(in) = 4 Fe(III)-[cytochrome c] + 2 H2O + 4 H(+)(out)</text>
        <dbReference type="Rhea" id="RHEA:11436"/>
        <dbReference type="Rhea" id="RHEA-COMP:10350"/>
        <dbReference type="Rhea" id="RHEA-COMP:14399"/>
        <dbReference type="ChEBI" id="CHEBI:15377"/>
        <dbReference type="ChEBI" id="CHEBI:15378"/>
        <dbReference type="ChEBI" id="CHEBI:15379"/>
        <dbReference type="ChEBI" id="CHEBI:29033"/>
        <dbReference type="ChEBI" id="CHEBI:29034"/>
        <dbReference type="EC" id="7.1.1.9"/>
    </reaction>
</comment>
<comment type="function">
    <text evidence="12 15">Subunits I and II form the functional core of the enzyme complex. Electrons originating in cytochrome c are transferred via heme a and Cu(A) to the binuclear center formed by heme a3 and Cu(B).</text>
</comment>
<dbReference type="Gene3D" id="1.10.287.90">
    <property type="match status" value="1"/>
</dbReference>
<dbReference type="Gene3D" id="2.60.40.420">
    <property type="entry name" value="Cupredoxins - blue copper proteins"/>
    <property type="match status" value="1"/>
</dbReference>
<dbReference type="InterPro" id="IPR001505">
    <property type="entry name" value="Copper_CuA"/>
</dbReference>
<dbReference type="InterPro" id="IPR034210">
    <property type="entry name" value="CcO_II_C"/>
</dbReference>
<feature type="domain" description="Cytochrome oxidase subunit II transmembrane region profile" evidence="19">
    <location>
        <begin position="121"/>
        <end position="217"/>
    </location>
</feature>
<keyword evidence="4 14" id="KW-0679">Respiratory chain</keyword>
<dbReference type="PROSITE" id="PS50857">
    <property type="entry name" value="COX2_CUA"/>
    <property type="match status" value="1"/>
</dbReference>
<dbReference type="CDD" id="cd13912">
    <property type="entry name" value="CcO_II_C"/>
    <property type="match status" value="1"/>
</dbReference>
<dbReference type="GO" id="GO:0005507">
    <property type="term" value="F:copper ion binding"/>
    <property type="evidence" value="ECO:0007669"/>
    <property type="project" value="InterPro"/>
</dbReference>
<dbReference type="InterPro" id="IPR011759">
    <property type="entry name" value="Cyt_c_oxidase_su2_TM_dom"/>
</dbReference>
<dbReference type="GO" id="GO:0004129">
    <property type="term" value="F:cytochrome-c oxidase activity"/>
    <property type="evidence" value="ECO:0007669"/>
    <property type="project" value="UniProtKB-EC"/>
</dbReference>
<dbReference type="SUPFAM" id="SSF49503">
    <property type="entry name" value="Cupredoxins"/>
    <property type="match status" value="1"/>
</dbReference>
<comment type="similarity">
    <text evidence="2 14">Belongs to the cytochrome c oxidase subunit 2 family.</text>
</comment>
<dbReference type="PROSITE" id="PS50999">
    <property type="entry name" value="COX2_TM"/>
    <property type="match status" value="1"/>
</dbReference>
<dbReference type="PRINTS" id="PR01166">
    <property type="entry name" value="CYCOXIDASEII"/>
</dbReference>
<evidence type="ECO:0000256" key="13">
    <source>
        <dbReference type="ARBA" id="ARBA00047816"/>
    </source>
</evidence>
<comment type="cofactor">
    <cofactor evidence="15">
        <name>Cu cation</name>
        <dbReference type="ChEBI" id="CHEBI:23378"/>
    </cofactor>
    <text evidence="15">Binds a copper A center.</text>
</comment>
<organism evidence="20 21">
    <name type="scientific">Erythrobacter sanguineus</name>
    <dbReference type="NCBI Taxonomy" id="198312"/>
    <lineage>
        <taxon>Bacteria</taxon>
        <taxon>Pseudomonadati</taxon>
        <taxon>Pseudomonadota</taxon>
        <taxon>Alphaproteobacteria</taxon>
        <taxon>Sphingomonadales</taxon>
        <taxon>Erythrobacteraceae</taxon>
        <taxon>Erythrobacter/Porphyrobacter group</taxon>
        <taxon>Erythrobacter</taxon>
    </lineage>
</organism>
<dbReference type="InterPro" id="IPR045187">
    <property type="entry name" value="CcO_II"/>
</dbReference>
<keyword evidence="21" id="KW-1185">Reference proteome</keyword>
<dbReference type="GO" id="GO:0016491">
    <property type="term" value="F:oxidoreductase activity"/>
    <property type="evidence" value="ECO:0007669"/>
    <property type="project" value="InterPro"/>
</dbReference>
<evidence type="ECO:0000256" key="16">
    <source>
        <dbReference type="SAM" id="MobiDB-lite"/>
    </source>
</evidence>
<evidence type="ECO:0000259" key="18">
    <source>
        <dbReference type="PROSITE" id="PS50857"/>
    </source>
</evidence>
<dbReference type="EC" id="7.1.1.9" evidence="15"/>
<keyword evidence="5 14" id="KW-0812">Transmembrane</keyword>
<feature type="domain" description="Cytochrome oxidase subunit II copper A binding" evidence="18">
    <location>
        <begin position="219"/>
        <end position="353"/>
    </location>
</feature>
<feature type="transmembrane region" description="Helical" evidence="17">
    <location>
        <begin position="146"/>
        <end position="168"/>
    </location>
</feature>
<dbReference type="EMBL" id="FRDF01000001">
    <property type="protein sequence ID" value="SHN48521.1"/>
    <property type="molecule type" value="Genomic_DNA"/>
</dbReference>
<evidence type="ECO:0000313" key="21">
    <source>
        <dbReference type="Proteomes" id="UP000184391"/>
    </source>
</evidence>
<evidence type="ECO:0000256" key="10">
    <source>
        <dbReference type="ARBA" id="ARBA00023008"/>
    </source>
</evidence>
<keyword evidence="10 15" id="KW-0186">Copper</keyword>
<evidence type="ECO:0000256" key="2">
    <source>
        <dbReference type="ARBA" id="ARBA00007866"/>
    </source>
</evidence>
<evidence type="ECO:0000259" key="19">
    <source>
        <dbReference type="PROSITE" id="PS50999"/>
    </source>
</evidence>
<feature type="region of interest" description="Disordered" evidence="16">
    <location>
        <begin position="358"/>
        <end position="377"/>
    </location>
</feature>
<evidence type="ECO:0000256" key="1">
    <source>
        <dbReference type="ARBA" id="ARBA00004141"/>
    </source>
</evidence>
<evidence type="ECO:0000256" key="17">
    <source>
        <dbReference type="SAM" id="Phobius"/>
    </source>
</evidence>
<evidence type="ECO:0000256" key="15">
    <source>
        <dbReference type="RuleBase" id="RU004024"/>
    </source>
</evidence>
<evidence type="ECO:0000256" key="5">
    <source>
        <dbReference type="ARBA" id="ARBA00022692"/>
    </source>
</evidence>
<dbReference type="SUPFAM" id="SSF81464">
    <property type="entry name" value="Cytochrome c oxidase subunit II-like, transmembrane region"/>
    <property type="match status" value="1"/>
</dbReference>
<evidence type="ECO:0000256" key="12">
    <source>
        <dbReference type="ARBA" id="ARBA00024688"/>
    </source>
</evidence>
<evidence type="ECO:0000256" key="7">
    <source>
        <dbReference type="ARBA" id="ARBA00022967"/>
    </source>
</evidence>
<dbReference type="GO" id="GO:0005886">
    <property type="term" value="C:plasma membrane"/>
    <property type="evidence" value="ECO:0007669"/>
    <property type="project" value="UniProtKB-SubCell"/>
</dbReference>
<dbReference type="Pfam" id="PF00116">
    <property type="entry name" value="COX2"/>
    <property type="match status" value="1"/>
</dbReference>
<dbReference type="InterPro" id="IPR008972">
    <property type="entry name" value="Cupredoxin"/>
</dbReference>
<accession>A0A1M7RQS4</accession>
<protein>
    <recommendedName>
        <fullName evidence="15">Cytochrome c oxidase subunit 2</fullName>
        <ecNumber evidence="15">7.1.1.9</ecNumber>
    </recommendedName>
</protein>
<dbReference type="GO" id="GO:0042773">
    <property type="term" value="P:ATP synthesis coupled electron transport"/>
    <property type="evidence" value="ECO:0007669"/>
    <property type="project" value="TreeGrafter"/>
</dbReference>
<reference evidence="21" key="1">
    <citation type="submission" date="2016-12" db="EMBL/GenBank/DDBJ databases">
        <authorList>
            <person name="Varghese N."/>
            <person name="Submissions S."/>
        </authorList>
    </citation>
    <scope>NUCLEOTIDE SEQUENCE [LARGE SCALE GENOMIC DNA]</scope>
    <source>
        <strain evidence="21">DSM 11032</strain>
    </source>
</reference>
<evidence type="ECO:0000256" key="11">
    <source>
        <dbReference type="ARBA" id="ARBA00023136"/>
    </source>
</evidence>
<keyword evidence="6 15" id="KW-0479">Metal-binding</keyword>
<dbReference type="PANTHER" id="PTHR22888">
    <property type="entry name" value="CYTOCHROME C OXIDASE, SUBUNIT II"/>
    <property type="match status" value="1"/>
</dbReference>
<evidence type="ECO:0000256" key="9">
    <source>
        <dbReference type="ARBA" id="ARBA00022989"/>
    </source>
</evidence>
<feature type="transmembrane region" description="Helical" evidence="17">
    <location>
        <begin position="189"/>
        <end position="211"/>
    </location>
</feature>
<sequence>MKLAEVSAERCPSDPLVGSMGSEFENEISKQLGHIEMGQMHTRMKLATLAALAAVAALFAPVSVLAQDAAAPIVEQMGAEQVVAPNAGVVESAADAASAYTPMAPTRGKGMPTDPLSDEPNAMMKSLTFQDQYTDNGNYALGMHDYILLPVITIISLFVLGLLLYVIVRFNRGANPEASRTTHNTMIEVVWTIVPVIILVVIAVPSITLLARQYETPPAEAVTIKATGYQWYWGYTYPDHGEIEIVSNMLPEDEAVRRGEPGQLAVDNRMVVPAGVPLRIQTTASDVIHAFAVPSLWFKMDAVPGRLNEKLLTIKEPGVYYGQCSELCGSRHAYMPIAVEALPPEQFAAWVKAQGGTMPGEEAAPAAPAAEEAPAAEQVALLTTR</sequence>
<keyword evidence="7" id="KW-1278">Translocase</keyword>
<keyword evidence="8 14" id="KW-0249">Electron transport</keyword>
<evidence type="ECO:0000256" key="14">
    <source>
        <dbReference type="RuleBase" id="RU000456"/>
    </source>
</evidence>
<dbReference type="PANTHER" id="PTHR22888:SF9">
    <property type="entry name" value="CYTOCHROME C OXIDASE SUBUNIT 2"/>
    <property type="match status" value="1"/>
</dbReference>
<comment type="subcellular location">
    <subcellularLocation>
        <location evidence="14">Cell membrane</location>
        <topology evidence="14">Multi-pass membrane protein</topology>
    </subcellularLocation>
    <subcellularLocation>
        <location evidence="1">Membrane</location>
        <topology evidence="1">Multi-pass membrane protein</topology>
    </subcellularLocation>
</comment>
<evidence type="ECO:0000256" key="3">
    <source>
        <dbReference type="ARBA" id="ARBA00022448"/>
    </source>
</evidence>
<dbReference type="AlphaFoldDB" id="A0A1M7RQS4"/>
<evidence type="ECO:0000256" key="8">
    <source>
        <dbReference type="ARBA" id="ARBA00022982"/>
    </source>
</evidence>
<feature type="transmembrane region" description="Helical" evidence="17">
    <location>
        <begin position="46"/>
        <end position="66"/>
    </location>
</feature>
<proteinExistence type="inferred from homology"/>
<keyword evidence="9 17" id="KW-1133">Transmembrane helix</keyword>
<evidence type="ECO:0000313" key="20">
    <source>
        <dbReference type="EMBL" id="SHN48521.1"/>
    </source>
</evidence>
<dbReference type="NCBIfam" id="TIGR02866">
    <property type="entry name" value="CoxB"/>
    <property type="match status" value="1"/>
</dbReference>
<dbReference type="Pfam" id="PF02790">
    <property type="entry name" value="COX2_TM"/>
    <property type="match status" value="1"/>
</dbReference>
<dbReference type="InterPro" id="IPR036257">
    <property type="entry name" value="Cyt_c_oxidase_su2_TM_sf"/>
</dbReference>
<keyword evidence="3 14" id="KW-0813">Transport</keyword>
<gene>
    <name evidence="20" type="ORF">SAMN02745193_00189</name>
</gene>
<keyword evidence="11 17" id="KW-0472">Membrane</keyword>
<dbReference type="Proteomes" id="UP000184391">
    <property type="component" value="Unassembled WGS sequence"/>
</dbReference>
<feature type="compositionally biased region" description="Low complexity" evidence="16">
    <location>
        <begin position="361"/>
        <end position="377"/>
    </location>
</feature>
<dbReference type="InterPro" id="IPR002429">
    <property type="entry name" value="CcO_II-like_C"/>
</dbReference>
<dbReference type="InterPro" id="IPR014222">
    <property type="entry name" value="Cyt_c_oxidase_su2"/>
</dbReference>